<reference evidence="1 2" key="1">
    <citation type="submission" date="2018-06" db="EMBL/GenBank/DDBJ databases">
        <authorList>
            <person name="Strepis N."/>
        </authorList>
    </citation>
    <scope>NUCLEOTIDE SEQUENCE [LARGE SCALE GENOMIC DNA]</scope>
    <source>
        <strain evidence="1">LUCI</strain>
    </source>
</reference>
<dbReference type="RefSeq" id="WP_122629883.1">
    <property type="nucleotide sequence ID" value="NZ_UPPP01000105.1"/>
</dbReference>
<gene>
    <name evidence="1" type="ORF">LUCI_4349</name>
</gene>
<name>A0A498RG45_9FIRM</name>
<dbReference type="AlphaFoldDB" id="A0A498RG45"/>
<keyword evidence="2" id="KW-1185">Reference proteome</keyword>
<sequence>MCCDEEELETAEEPQVLFTDDIDILEDRLTDIIVAAGLPEEQREAVLRLISDALEDHHADILDTFEDVLGELNPETAE</sequence>
<dbReference type="Proteomes" id="UP000277811">
    <property type="component" value="Unassembled WGS sequence"/>
</dbReference>
<protein>
    <submittedName>
        <fullName evidence="1">Uncharacterized protein</fullName>
    </submittedName>
</protein>
<accession>A0A498RG45</accession>
<evidence type="ECO:0000313" key="1">
    <source>
        <dbReference type="EMBL" id="VBB09063.1"/>
    </source>
</evidence>
<proteinExistence type="predicted"/>
<dbReference type="OrthoDB" id="1684228at2"/>
<dbReference type="EMBL" id="UPPP01000105">
    <property type="protein sequence ID" value="VBB09063.1"/>
    <property type="molecule type" value="Genomic_DNA"/>
</dbReference>
<evidence type="ECO:0000313" key="2">
    <source>
        <dbReference type="Proteomes" id="UP000277811"/>
    </source>
</evidence>
<organism evidence="1 2">
    <name type="scientific">Lucifera butyrica</name>
    <dbReference type="NCBI Taxonomy" id="1351585"/>
    <lineage>
        <taxon>Bacteria</taxon>
        <taxon>Bacillati</taxon>
        <taxon>Bacillota</taxon>
        <taxon>Negativicutes</taxon>
        <taxon>Veillonellales</taxon>
        <taxon>Veillonellaceae</taxon>
        <taxon>Lucifera</taxon>
    </lineage>
</organism>